<evidence type="ECO:0000313" key="3">
    <source>
        <dbReference type="Proteomes" id="UP000269198"/>
    </source>
</evidence>
<dbReference type="Proteomes" id="UP000269198">
    <property type="component" value="Unassembled WGS sequence"/>
</dbReference>
<protein>
    <submittedName>
        <fullName evidence="2">Uncharacterized protein</fullName>
    </submittedName>
</protein>
<dbReference type="AlphaFoldDB" id="A0A3N0EDA2"/>
<reference evidence="2 3" key="1">
    <citation type="submission" date="2018-11" db="EMBL/GenBank/DDBJ databases">
        <title>The genome draft of YIM 96095.</title>
        <authorList>
            <person name="Tang S.-K."/>
            <person name="Chunyu W.-X."/>
            <person name="Feng Y.-Z."/>
        </authorList>
    </citation>
    <scope>NUCLEOTIDE SEQUENCE [LARGE SCALE GENOMIC DNA]</scope>
    <source>
        <strain evidence="2 3">YIM 96095</strain>
    </source>
</reference>
<evidence type="ECO:0000313" key="2">
    <source>
        <dbReference type="EMBL" id="RNL85828.1"/>
    </source>
</evidence>
<sequence length="86" mass="8681">MWGYSTGGVLLRDPLDIGGQGSAVTTSPVSPLDSPINGASSVVSVPEAGRLSPGARAKGLLQHGLDAGQPVEHLTVGRLHDGLQLS</sequence>
<feature type="region of interest" description="Disordered" evidence="1">
    <location>
        <begin position="13"/>
        <end position="32"/>
    </location>
</feature>
<comment type="caution">
    <text evidence="2">The sequence shown here is derived from an EMBL/GenBank/DDBJ whole genome shotgun (WGS) entry which is preliminary data.</text>
</comment>
<keyword evidence="3" id="KW-1185">Reference proteome</keyword>
<proteinExistence type="predicted"/>
<gene>
    <name evidence="2" type="ORF">EFW17_07690</name>
</gene>
<accession>A0A3N0EDA2</accession>
<evidence type="ECO:0000256" key="1">
    <source>
        <dbReference type="SAM" id="MobiDB-lite"/>
    </source>
</evidence>
<organism evidence="2 3">
    <name type="scientific">Halostreptopolyspora alba</name>
    <dbReference type="NCBI Taxonomy" id="2487137"/>
    <lineage>
        <taxon>Bacteria</taxon>
        <taxon>Bacillati</taxon>
        <taxon>Actinomycetota</taxon>
        <taxon>Actinomycetes</taxon>
        <taxon>Streptosporangiales</taxon>
        <taxon>Nocardiopsidaceae</taxon>
        <taxon>Halostreptopolyspora</taxon>
    </lineage>
</organism>
<dbReference type="EMBL" id="RJMB01000005">
    <property type="protein sequence ID" value="RNL85828.1"/>
    <property type="molecule type" value="Genomic_DNA"/>
</dbReference>
<name>A0A3N0EDA2_9ACTN</name>